<reference evidence="8 9" key="1">
    <citation type="submission" date="2021-04" db="EMBL/GenBank/DDBJ databases">
        <authorList>
            <person name="Rodrigo-Torres L."/>
            <person name="Arahal R. D."/>
            <person name="Lucena T."/>
        </authorList>
    </citation>
    <scope>NUCLEOTIDE SEQUENCE [LARGE SCALE GENOMIC DNA]</scope>
    <source>
        <strain evidence="8 9">CECT 30171</strain>
    </source>
</reference>
<name>A0ABM8UFB6_9GAMM</name>
<evidence type="ECO:0000256" key="3">
    <source>
        <dbReference type="SAM" id="Coils"/>
    </source>
</evidence>
<dbReference type="Pfam" id="PF25989">
    <property type="entry name" value="YknX_C"/>
    <property type="match status" value="1"/>
</dbReference>
<evidence type="ECO:0000313" key="9">
    <source>
        <dbReference type="Proteomes" id="UP000680116"/>
    </source>
</evidence>
<dbReference type="PANTHER" id="PTHR30158">
    <property type="entry name" value="ACRA/E-RELATED COMPONENT OF DRUG EFFLUX TRANSPORTER"/>
    <property type="match status" value="1"/>
</dbReference>
<dbReference type="Pfam" id="PF25876">
    <property type="entry name" value="HH_MFP_RND"/>
    <property type="match status" value="1"/>
</dbReference>
<feature type="domain" description="Multidrug resistance protein MdtA-like beta-barrel" evidence="6">
    <location>
        <begin position="224"/>
        <end position="308"/>
    </location>
</feature>
<protein>
    <submittedName>
        <fullName evidence="8">Efflux pump periplasmic linker BepF</fullName>
    </submittedName>
</protein>
<accession>A0ABM8UFB6</accession>
<dbReference type="Pfam" id="PF25944">
    <property type="entry name" value="Beta-barrel_RND"/>
    <property type="match status" value="1"/>
</dbReference>
<feature type="domain" description="YknX-like C-terminal permuted SH3-like" evidence="7">
    <location>
        <begin position="320"/>
        <end position="384"/>
    </location>
</feature>
<dbReference type="InterPro" id="IPR006143">
    <property type="entry name" value="RND_pump_MFP"/>
</dbReference>
<keyword evidence="3" id="KW-0175">Coiled coil</keyword>
<dbReference type="Proteomes" id="UP000680116">
    <property type="component" value="Chromosome"/>
</dbReference>
<evidence type="ECO:0000259" key="4">
    <source>
        <dbReference type="Pfam" id="PF25876"/>
    </source>
</evidence>
<dbReference type="Gene3D" id="1.10.287.470">
    <property type="entry name" value="Helix hairpin bin"/>
    <property type="match status" value="1"/>
</dbReference>
<dbReference type="InterPro" id="IPR058624">
    <property type="entry name" value="MdtA-like_HH"/>
</dbReference>
<evidence type="ECO:0000259" key="7">
    <source>
        <dbReference type="Pfam" id="PF25989"/>
    </source>
</evidence>
<dbReference type="InterPro" id="IPR058626">
    <property type="entry name" value="MdtA-like_b-barrel"/>
</dbReference>
<evidence type="ECO:0000259" key="6">
    <source>
        <dbReference type="Pfam" id="PF25944"/>
    </source>
</evidence>
<keyword evidence="9" id="KW-1185">Reference proteome</keyword>
<dbReference type="EMBL" id="OU015430">
    <property type="protein sequence ID" value="CAG4973022.1"/>
    <property type="molecule type" value="Genomic_DNA"/>
</dbReference>
<feature type="coiled-coil region" evidence="3">
    <location>
        <begin position="119"/>
        <end position="146"/>
    </location>
</feature>
<dbReference type="Gene3D" id="2.40.50.100">
    <property type="match status" value="1"/>
</dbReference>
<dbReference type="PANTHER" id="PTHR30158:SF26">
    <property type="entry name" value="RESISTANCE-NODULATION-CELL DIVISION (RND) MULTIDRUG EFFLUX MEMBRANE FUSION PROTEIN MEXE"/>
    <property type="match status" value="1"/>
</dbReference>
<proteinExistence type="inferred from homology"/>
<evidence type="ECO:0000313" key="8">
    <source>
        <dbReference type="EMBL" id="CAG4973022.1"/>
    </source>
</evidence>
<dbReference type="Gene3D" id="2.40.420.20">
    <property type="match status" value="1"/>
</dbReference>
<dbReference type="RefSeq" id="WP_215217976.1">
    <property type="nucleotide sequence ID" value="NZ_OU015430.1"/>
</dbReference>
<feature type="domain" description="Multidrug resistance protein MdtA-like alpha-helical hairpin" evidence="4">
    <location>
        <begin position="118"/>
        <end position="188"/>
    </location>
</feature>
<sequence>MSSPTRSPAHSAVRSLRPGFLPELSLAVAALLVVGLSGCGSQAAPGSAMPAPPVSVARVLEQPVQQWDEYTGRIEAVTSVELRPRVSGYVDRIAFEEGEEVRKGDLLFVIDPRPYQATLAQAEANLERARSEARLARAQHERAQSLVEAQAISREEAESRRATAAQGDAAVRAAEAAVATARLDLQFTRVTSPIDGRAGRALVTVGNLAQSDATVLTTVVSLDPVHVHFEGDEQTFLGYRELVRSGDRADSSNPVRVGLAGEEGYPHEGVVDFVDNRVDPATGTIELRAVLPNPDRVFTPGLFARVQLLGREHDKALLVDDKAVLTDQDRTYVYVLGKDNAAVRKDVELGGKAGGLRVVTAGLEAGDRVIVHGVQKVFHPGMQVAPRMIAMGAPPASDAAGPAGAK</sequence>
<feature type="domain" description="Multidrug resistance protein MdtA-like barrel-sandwich hybrid" evidence="5">
    <location>
        <begin position="79"/>
        <end position="216"/>
    </location>
</feature>
<dbReference type="Pfam" id="PF25917">
    <property type="entry name" value="BSH_RND"/>
    <property type="match status" value="1"/>
</dbReference>
<dbReference type="InterPro" id="IPR058637">
    <property type="entry name" value="YknX-like_C"/>
</dbReference>
<evidence type="ECO:0000256" key="2">
    <source>
        <dbReference type="ARBA" id="ARBA00009477"/>
    </source>
</evidence>
<comment type="similarity">
    <text evidence="2">Belongs to the membrane fusion protein (MFP) (TC 8.A.1) family.</text>
</comment>
<organism evidence="8 9">
    <name type="scientific">Novilysobacter luteus</name>
    <dbReference type="NCBI Taxonomy" id="2822368"/>
    <lineage>
        <taxon>Bacteria</taxon>
        <taxon>Pseudomonadati</taxon>
        <taxon>Pseudomonadota</taxon>
        <taxon>Gammaproteobacteria</taxon>
        <taxon>Lysobacterales</taxon>
        <taxon>Lysobacteraceae</taxon>
        <taxon>Novilysobacter</taxon>
    </lineage>
</organism>
<dbReference type="SUPFAM" id="SSF111369">
    <property type="entry name" value="HlyD-like secretion proteins"/>
    <property type="match status" value="1"/>
</dbReference>
<evidence type="ECO:0000259" key="5">
    <source>
        <dbReference type="Pfam" id="PF25917"/>
    </source>
</evidence>
<dbReference type="NCBIfam" id="TIGR01730">
    <property type="entry name" value="RND_mfp"/>
    <property type="match status" value="1"/>
</dbReference>
<dbReference type="Gene3D" id="2.40.30.170">
    <property type="match status" value="1"/>
</dbReference>
<evidence type="ECO:0000256" key="1">
    <source>
        <dbReference type="ARBA" id="ARBA00004519"/>
    </source>
</evidence>
<comment type="subcellular location">
    <subcellularLocation>
        <location evidence="1">Cell inner membrane</location>
        <topology evidence="1">Lipid-anchor</topology>
    </subcellularLocation>
</comment>
<gene>
    <name evidence="8" type="primary">bepF_2</name>
    <name evidence="8" type="ORF">LYB30171_01358</name>
</gene>
<dbReference type="InterPro" id="IPR058625">
    <property type="entry name" value="MdtA-like_BSH"/>
</dbReference>